<gene>
    <name evidence="3" type="ORF">AGRI_05752</name>
</gene>
<proteinExistence type="inferred from homology"/>
<comment type="caution">
    <text evidence="3">The sequence shown here is derived from an EMBL/GenBank/DDBJ whole genome shotgun (WGS) entry which is preliminary data.</text>
</comment>
<dbReference type="Pfam" id="PF07411">
    <property type="entry name" value="DUF1508"/>
    <property type="match status" value="2"/>
</dbReference>
<dbReference type="RefSeq" id="WP_008984065.1">
    <property type="nucleotide sequence ID" value="NZ_AKKU01000011.1"/>
</dbReference>
<name>I9P3P1_9ALTE</name>
<evidence type="ECO:0000259" key="2">
    <source>
        <dbReference type="Pfam" id="PF07411"/>
    </source>
</evidence>
<dbReference type="AlphaFoldDB" id="I9P3P1"/>
<dbReference type="eggNOG" id="COG3422">
    <property type="taxonomic scope" value="Bacteria"/>
</dbReference>
<dbReference type="InterPro" id="IPR036913">
    <property type="entry name" value="YegP-like_sf"/>
</dbReference>
<dbReference type="InterPro" id="IPR051141">
    <property type="entry name" value="UPF0339_domain"/>
</dbReference>
<evidence type="ECO:0000313" key="3">
    <source>
        <dbReference type="EMBL" id="EIW89582.1"/>
    </source>
</evidence>
<dbReference type="Proteomes" id="UP000035062">
    <property type="component" value="Unassembled WGS sequence"/>
</dbReference>
<feature type="domain" description="DUF1508" evidence="2">
    <location>
        <begin position="12"/>
        <end position="54"/>
    </location>
</feature>
<protein>
    <recommendedName>
        <fullName evidence="2">DUF1508 domain-containing protein</fullName>
    </recommendedName>
</protein>
<dbReference type="EMBL" id="AKKU01000011">
    <property type="protein sequence ID" value="EIW89582.1"/>
    <property type="molecule type" value="Genomic_DNA"/>
</dbReference>
<organism evidence="3 4">
    <name type="scientific">Alishewanella agri BL06</name>
    <dbReference type="NCBI Taxonomy" id="1195246"/>
    <lineage>
        <taxon>Bacteria</taxon>
        <taxon>Pseudomonadati</taxon>
        <taxon>Pseudomonadota</taxon>
        <taxon>Gammaproteobacteria</taxon>
        <taxon>Alteromonadales</taxon>
        <taxon>Alteromonadaceae</taxon>
        <taxon>Alishewanella</taxon>
    </lineage>
</organism>
<feature type="domain" description="DUF1508" evidence="2">
    <location>
        <begin position="62"/>
        <end position="110"/>
    </location>
</feature>
<comment type="similarity">
    <text evidence="1">Belongs to the UPF0339 family. Duplicated subfamily.</text>
</comment>
<dbReference type="STRING" id="1195246.AGRI_05752"/>
<dbReference type="SUPFAM" id="SSF160113">
    <property type="entry name" value="YegP-like"/>
    <property type="match status" value="2"/>
</dbReference>
<evidence type="ECO:0000256" key="1">
    <source>
        <dbReference type="ARBA" id="ARBA00007576"/>
    </source>
</evidence>
<sequence length="118" mass="13299">MHPVFEVFRSNSNNQYYFRLKAENGQIILSSEGYTTKENCLNGVASVKLNSPFDSNYLRLTANNGQYYFNLKSMHNSQIIGTSELYVSQQGRENGIDSVKRNAPLANVVDLSIQQARA</sequence>
<dbReference type="PANTHER" id="PTHR40606">
    <property type="match status" value="1"/>
</dbReference>
<dbReference type="Gene3D" id="2.30.29.80">
    <property type="match status" value="1"/>
</dbReference>
<reference evidence="3 4" key="1">
    <citation type="journal article" date="2012" name="J. Bacteriol.">
        <title>Genome Sequence of Pectin-Degrading Alishewanella agri, Isolated from Landfill Soil.</title>
        <authorList>
            <person name="Kim J."/>
            <person name="Jung J."/>
            <person name="Sung J.S."/>
            <person name="Chun J."/>
            <person name="Park W."/>
        </authorList>
    </citation>
    <scope>NUCLEOTIDE SEQUENCE [LARGE SCALE GENOMIC DNA]</scope>
    <source>
        <strain evidence="3 4">BL06</strain>
    </source>
</reference>
<accession>I9P3P1</accession>
<keyword evidence="4" id="KW-1185">Reference proteome</keyword>
<evidence type="ECO:0000313" key="4">
    <source>
        <dbReference type="Proteomes" id="UP000035062"/>
    </source>
</evidence>
<dbReference type="InterPro" id="IPR010879">
    <property type="entry name" value="DUF1508"/>
</dbReference>
<dbReference type="PANTHER" id="PTHR40606:SF1">
    <property type="entry name" value="UPF0339 PROTEIN YEGP"/>
    <property type="match status" value="1"/>
</dbReference>